<protein>
    <submittedName>
        <fullName evidence="1">Uncharacterized protein</fullName>
    </submittedName>
</protein>
<evidence type="ECO:0000313" key="1">
    <source>
        <dbReference type="EMBL" id="MBX72883.1"/>
    </source>
</evidence>
<name>A0A2P2R0Y0_RHIMU</name>
<dbReference type="EMBL" id="GGEC01092399">
    <property type="protein sequence ID" value="MBX72883.1"/>
    <property type="molecule type" value="Transcribed_RNA"/>
</dbReference>
<sequence length="19" mass="2193">MSIFNHSSGFQAIKRGHFK</sequence>
<reference evidence="1" key="1">
    <citation type="submission" date="2018-02" db="EMBL/GenBank/DDBJ databases">
        <title>Rhizophora mucronata_Transcriptome.</title>
        <authorList>
            <person name="Meera S.P."/>
            <person name="Sreeshan A."/>
            <person name="Augustine A."/>
        </authorList>
    </citation>
    <scope>NUCLEOTIDE SEQUENCE</scope>
    <source>
        <tissue evidence="1">Leaf</tissue>
    </source>
</reference>
<accession>A0A2P2R0Y0</accession>
<organism evidence="1">
    <name type="scientific">Rhizophora mucronata</name>
    <name type="common">Asiatic mangrove</name>
    <dbReference type="NCBI Taxonomy" id="61149"/>
    <lineage>
        <taxon>Eukaryota</taxon>
        <taxon>Viridiplantae</taxon>
        <taxon>Streptophyta</taxon>
        <taxon>Embryophyta</taxon>
        <taxon>Tracheophyta</taxon>
        <taxon>Spermatophyta</taxon>
        <taxon>Magnoliopsida</taxon>
        <taxon>eudicotyledons</taxon>
        <taxon>Gunneridae</taxon>
        <taxon>Pentapetalae</taxon>
        <taxon>rosids</taxon>
        <taxon>fabids</taxon>
        <taxon>Malpighiales</taxon>
        <taxon>Rhizophoraceae</taxon>
        <taxon>Rhizophora</taxon>
    </lineage>
</organism>
<proteinExistence type="predicted"/>
<dbReference type="AlphaFoldDB" id="A0A2P2R0Y0"/>